<evidence type="ECO:0000313" key="3">
    <source>
        <dbReference type="Proteomes" id="UP000800035"/>
    </source>
</evidence>
<organism evidence="2 3">
    <name type="scientific">Byssothecium circinans</name>
    <dbReference type="NCBI Taxonomy" id="147558"/>
    <lineage>
        <taxon>Eukaryota</taxon>
        <taxon>Fungi</taxon>
        <taxon>Dikarya</taxon>
        <taxon>Ascomycota</taxon>
        <taxon>Pezizomycotina</taxon>
        <taxon>Dothideomycetes</taxon>
        <taxon>Pleosporomycetidae</taxon>
        <taxon>Pleosporales</taxon>
        <taxon>Massarineae</taxon>
        <taxon>Massarinaceae</taxon>
        <taxon>Byssothecium</taxon>
    </lineage>
</organism>
<protein>
    <submittedName>
        <fullName evidence="2">Uncharacterized protein</fullName>
    </submittedName>
</protein>
<keyword evidence="3" id="KW-1185">Reference proteome</keyword>
<evidence type="ECO:0000313" key="2">
    <source>
        <dbReference type="EMBL" id="KAF1953077.1"/>
    </source>
</evidence>
<gene>
    <name evidence="2" type="ORF">CC80DRAFT_165475</name>
</gene>
<sequence>MGKSGRDSEGYDESVKPVVDRRNRHDLNPDPHSLQHPEPGGNGNAANATIAKDHARNQHMPNADPHYRLTNSRQTDVKANRKATTNAREIPIIPFINNHIASLTQTIANPSHPNHLGSGDISADALANFGPLGCITQPLHRLLSLPFRLLNFLFPRFIHGVSDHVGIKGHTRLVAATRDRRVPRAMEREGVYDHWGYESWMDGHGRPVVFTVWGFE</sequence>
<dbReference type="Proteomes" id="UP000800035">
    <property type="component" value="Unassembled WGS sequence"/>
</dbReference>
<accession>A0A6A5TVV8</accession>
<feature type="compositionally biased region" description="Basic and acidic residues" evidence="1">
    <location>
        <begin position="1"/>
        <end position="35"/>
    </location>
</feature>
<dbReference type="EMBL" id="ML977006">
    <property type="protein sequence ID" value="KAF1953077.1"/>
    <property type="molecule type" value="Genomic_DNA"/>
</dbReference>
<proteinExistence type="predicted"/>
<reference evidence="2" key="1">
    <citation type="journal article" date="2020" name="Stud. Mycol.">
        <title>101 Dothideomycetes genomes: a test case for predicting lifestyles and emergence of pathogens.</title>
        <authorList>
            <person name="Haridas S."/>
            <person name="Albert R."/>
            <person name="Binder M."/>
            <person name="Bloem J."/>
            <person name="Labutti K."/>
            <person name="Salamov A."/>
            <person name="Andreopoulos B."/>
            <person name="Baker S."/>
            <person name="Barry K."/>
            <person name="Bills G."/>
            <person name="Bluhm B."/>
            <person name="Cannon C."/>
            <person name="Castanera R."/>
            <person name="Culley D."/>
            <person name="Daum C."/>
            <person name="Ezra D."/>
            <person name="Gonzalez J."/>
            <person name="Henrissat B."/>
            <person name="Kuo A."/>
            <person name="Liang C."/>
            <person name="Lipzen A."/>
            <person name="Lutzoni F."/>
            <person name="Magnuson J."/>
            <person name="Mondo S."/>
            <person name="Nolan M."/>
            <person name="Ohm R."/>
            <person name="Pangilinan J."/>
            <person name="Park H.-J."/>
            <person name="Ramirez L."/>
            <person name="Alfaro M."/>
            <person name="Sun H."/>
            <person name="Tritt A."/>
            <person name="Yoshinaga Y."/>
            <person name="Zwiers L.-H."/>
            <person name="Turgeon B."/>
            <person name="Goodwin S."/>
            <person name="Spatafora J."/>
            <person name="Crous P."/>
            <person name="Grigoriev I."/>
        </authorList>
    </citation>
    <scope>NUCLEOTIDE SEQUENCE</scope>
    <source>
        <strain evidence="2">CBS 675.92</strain>
    </source>
</reference>
<feature type="region of interest" description="Disordered" evidence="1">
    <location>
        <begin position="1"/>
        <end position="47"/>
    </location>
</feature>
<dbReference type="AlphaFoldDB" id="A0A6A5TVV8"/>
<name>A0A6A5TVV8_9PLEO</name>
<evidence type="ECO:0000256" key="1">
    <source>
        <dbReference type="SAM" id="MobiDB-lite"/>
    </source>
</evidence>